<protein>
    <submittedName>
        <fullName evidence="1">Uncharacterized protein</fullName>
    </submittedName>
</protein>
<evidence type="ECO:0000313" key="1">
    <source>
        <dbReference type="EMBL" id="GIY95399.1"/>
    </source>
</evidence>
<sequence>MTVCHSEIEGESTFQTNEIHLAAEETGPLCQVANEETTTPVSVVNSSLNGLFTCQQHSSSDMIKSVTEDAPQNCSICSGTASCANHENCYTSVISERSNSSDSSVEDSMTNITDADPSAELDKQLQELELFSVSTYILRFERVCPSNLPSLFFLLLESTEVCPILCQTEAAAFWYRGPTKKLLMRGS</sequence>
<dbReference type="EMBL" id="BPLR01017908">
    <property type="protein sequence ID" value="GIY95399.1"/>
    <property type="molecule type" value="Genomic_DNA"/>
</dbReference>
<reference evidence="1 2" key="1">
    <citation type="submission" date="2021-06" db="EMBL/GenBank/DDBJ databases">
        <title>Caerostris extrusa draft genome.</title>
        <authorList>
            <person name="Kono N."/>
            <person name="Arakawa K."/>
        </authorList>
    </citation>
    <scope>NUCLEOTIDE SEQUENCE [LARGE SCALE GENOMIC DNA]</scope>
</reference>
<organism evidence="1 2">
    <name type="scientific">Caerostris extrusa</name>
    <name type="common">Bark spider</name>
    <name type="synonym">Caerostris bankana</name>
    <dbReference type="NCBI Taxonomy" id="172846"/>
    <lineage>
        <taxon>Eukaryota</taxon>
        <taxon>Metazoa</taxon>
        <taxon>Ecdysozoa</taxon>
        <taxon>Arthropoda</taxon>
        <taxon>Chelicerata</taxon>
        <taxon>Arachnida</taxon>
        <taxon>Araneae</taxon>
        <taxon>Araneomorphae</taxon>
        <taxon>Entelegynae</taxon>
        <taxon>Araneoidea</taxon>
        <taxon>Araneidae</taxon>
        <taxon>Caerostris</taxon>
    </lineage>
</organism>
<evidence type="ECO:0000313" key="2">
    <source>
        <dbReference type="Proteomes" id="UP001054945"/>
    </source>
</evidence>
<dbReference type="Proteomes" id="UP001054945">
    <property type="component" value="Unassembled WGS sequence"/>
</dbReference>
<keyword evidence="2" id="KW-1185">Reference proteome</keyword>
<accession>A0AAV4XMV6</accession>
<name>A0AAV4XMV6_CAEEX</name>
<proteinExistence type="predicted"/>
<dbReference type="AlphaFoldDB" id="A0AAV4XMV6"/>
<comment type="caution">
    <text evidence="1">The sequence shown here is derived from an EMBL/GenBank/DDBJ whole genome shotgun (WGS) entry which is preliminary data.</text>
</comment>
<gene>
    <name evidence="1" type="primary">AVEN_32470_1</name>
    <name evidence="1" type="ORF">CEXT_282831</name>
</gene>